<name>A0A8J2PG49_9HEXA</name>
<dbReference type="Proteomes" id="UP000708208">
    <property type="component" value="Unassembled WGS sequence"/>
</dbReference>
<reference evidence="1" key="1">
    <citation type="submission" date="2021-06" db="EMBL/GenBank/DDBJ databases">
        <authorList>
            <person name="Hodson N. C."/>
            <person name="Mongue J. A."/>
            <person name="Jaron S. K."/>
        </authorList>
    </citation>
    <scope>NUCLEOTIDE SEQUENCE</scope>
</reference>
<gene>
    <name evidence="1" type="ORF">AFUS01_LOCUS32127</name>
</gene>
<comment type="caution">
    <text evidence="1">The sequence shown here is derived from an EMBL/GenBank/DDBJ whole genome shotgun (WGS) entry which is preliminary data.</text>
</comment>
<feature type="non-terminal residue" evidence="1">
    <location>
        <position position="1"/>
    </location>
</feature>
<dbReference type="OrthoDB" id="1421278at2759"/>
<dbReference type="EMBL" id="CAJVCH010522215">
    <property type="protein sequence ID" value="CAG7821818.1"/>
    <property type="molecule type" value="Genomic_DNA"/>
</dbReference>
<keyword evidence="2" id="KW-1185">Reference proteome</keyword>
<evidence type="ECO:0000313" key="1">
    <source>
        <dbReference type="EMBL" id="CAG7821818.1"/>
    </source>
</evidence>
<sequence>MRDRSKKNKWYYSGNEVEIVGNYKYLGITFHRNGGFNKHWMETKKKTNAAVEILINTLVSTKTNNIDIILRLFYSL</sequence>
<dbReference type="AlphaFoldDB" id="A0A8J2PG49"/>
<evidence type="ECO:0000313" key="2">
    <source>
        <dbReference type="Proteomes" id="UP000708208"/>
    </source>
</evidence>
<accession>A0A8J2PG49</accession>
<protein>
    <submittedName>
        <fullName evidence="1">Uncharacterized protein</fullName>
    </submittedName>
</protein>
<organism evidence="1 2">
    <name type="scientific">Allacma fusca</name>
    <dbReference type="NCBI Taxonomy" id="39272"/>
    <lineage>
        <taxon>Eukaryota</taxon>
        <taxon>Metazoa</taxon>
        <taxon>Ecdysozoa</taxon>
        <taxon>Arthropoda</taxon>
        <taxon>Hexapoda</taxon>
        <taxon>Collembola</taxon>
        <taxon>Symphypleona</taxon>
        <taxon>Sminthuridae</taxon>
        <taxon>Allacma</taxon>
    </lineage>
</organism>
<proteinExistence type="predicted"/>